<feature type="compositionally biased region" description="Gly residues" evidence="1">
    <location>
        <begin position="20"/>
        <end position="29"/>
    </location>
</feature>
<dbReference type="SUPFAM" id="SSF53474">
    <property type="entry name" value="alpha/beta-Hydrolases"/>
    <property type="match status" value="1"/>
</dbReference>
<evidence type="ECO:0000313" key="4">
    <source>
        <dbReference type="Proteomes" id="UP001601442"/>
    </source>
</evidence>
<dbReference type="InterPro" id="IPR050266">
    <property type="entry name" value="AB_hydrolase_sf"/>
</dbReference>
<feature type="region of interest" description="Disordered" evidence="1">
    <location>
        <begin position="1"/>
        <end position="35"/>
    </location>
</feature>
<comment type="caution">
    <text evidence="3">The sequence shown here is derived from an EMBL/GenBank/DDBJ whole genome shotgun (WGS) entry which is preliminary data.</text>
</comment>
<dbReference type="Gene3D" id="3.40.50.1820">
    <property type="entry name" value="alpha/beta hydrolase"/>
    <property type="match status" value="1"/>
</dbReference>
<dbReference type="Pfam" id="PF00561">
    <property type="entry name" value="Abhydrolase_1"/>
    <property type="match status" value="1"/>
</dbReference>
<keyword evidence="3" id="KW-0378">Hydrolase</keyword>
<evidence type="ECO:0000256" key="1">
    <source>
        <dbReference type="SAM" id="MobiDB-lite"/>
    </source>
</evidence>
<keyword evidence="4" id="KW-1185">Reference proteome</keyword>
<dbReference type="PANTHER" id="PTHR43798:SF5">
    <property type="entry name" value="MONOACYLGLYCEROL LIPASE ABHD6"/>
    <property type="match status" value="1"/>
</dbReference>
<sequence>MTGPAMREDAMAAERQTAGNGRGAAGGRFGTRVSRTNSVPAGRMVDLPGRGRTYLVDIPGPEGAPTVILLHGLVTTAMLNWFPALAELSEHYRVVLFDQRWHGHGIRSPRFDLNDLADDVVAVAEMTGVERPILAGYSMGGIVAQSVAHRRPDLVGGLVLCATTYRFREKWRERLFHGGMALVAGVMTETAGRRVAEAANKLPHMPEISWETGRMDRWALAELRTTSGWAMTQAIAELGRFDSSPWLPSLDVPTGVVITTHDHALPVYRQLEMAKMIAGAEIFLVPAGHAACVLEADAFVPVLLEACAAVAARRES</sequence>
<dbReference type="RefSeq" id="WP_387398435.1">
    <property type="nucleotide sequence ID" value="NZ_JBIAMT010000005.1"/>
</dbReference>
<accession>A0ABW6P9A0</accession>
<proteinExistence type="predicted"/>
<dbReference type="InterPro" id="IPR029058">
    <property type="entry name" value="AB_hydrolase_fold"/>
</dbReference>
<feature type="compositionally biased region" description="Basic and acidic residues" evidence="1">
    <location>
        <begin position="1"/>
        <end position="12"/>
    </location>
</feature>
<organism evidence="3 4">
    <name type="scientific">Nocardia aobensis</name>
    <dbReference type="NCBI Taxonomy" id="257277"/>
    <lineage>
        <taxon>Bacteria</taxon>
        <taxon>Bacillati</taxon>
        <taxon>Actinomycetota</taxon>
        <taxon>Actinomycetes</taxon>
        <taxon>Mycobacteriales</taxon>
        <taxon>Nocardiaceae</taxon>
        <taxon>Nocardia</taxon>
    </lineage>
</organism>
<dbReference type="PANTHER" id="PTHR43798">
    <property type="entry name" value="MONOACYLGLYCEROL LIPASE"/>
    <property type="match status" value="1"/>
</dbReference>
<dbReference type="EMBL" id="JBIAMT010000005">
    <property type="protein sequence ID" value="MFF0499738.1"/>
    <property type="molecule type" value="Genomic_DNA"/>
</dbReference>
<evidence type="ECO:0000313" key="3">
    <source>
        <dbReference type="EMBL" id="MFF0499738.1"/>
    </source>
</evidence>
<name>A0ABW6P9A0_9NOCA</name>
<dbReference type="Proteomes" id="UP001601442">
    <property type="component" value="Unassembled WGS sequence"/>
</dbReference>
<feature type="domain" description="AB hydrolase-1" evidence="2">
    <location>
        <begin position="65"/>
        <end position="294"/>
    </location>
</feature>
<evidence type="ECO:0000259" key="2">
    <source>
        <dbReference type="Pfam" id="PF00561"/>
    </source>
</evidence>
<reference evidence="3 4" key="1">
    <citation type="submission" date="2024-10" db="EMBL/GenBank/DDBJ databases">
        <title>The Natural Products Discovery Center: Release of the First 8490 Sequenced Strains for Exploring Actinobacteria Biosynthetic Diversity.</title>
        <authorList>
            <person name="Kalkreuter E."/>
            <person name="Kautsar S.A."/>
            <person name="Yang D."/>
            <person name="Bader C.D."/>
            <person name="Teijaro C.N."/>
            <person name="Fluegel L."/>
            <person name="Davis C.M."/>
            <person name="Simpson J.R."/>
            <person name="Lauterbach L."/>
            <person name="Steele A.D."/>
            <person name="Gui C."/>
            <person name="Meng S."/>
            <person name="Li G."/>
            <person name="Viehrig K."/>
            <person name="Ye F."/>
            <person name="Su P."/>
            <person name="Kiefer A.F."/>
            <person name="Nichols A."/>
            <person name="Cepeda A.J."/>
            <person name="Yan W."/>
            <person name="Fan B."/>
            <person name="Jiang Y."/>
            <person name="Adhikari A."/>
            <person name="Zheng C.-J."/>
            <person name="Schuster L."/>
            <person name="Cowan T.M."/>
            <person name="Smanski M.J."/>
            <person name="Chevrette M.G."/>
            <person name="De Carvalho L.P.S."/>
            <person name="Shen B."/>
        </authorList>
    </citation>
    <scope>NUCLEOTIDE SEQUENCE [LARGE SCALE GENOMIC DNA]</scope>
    <source>
        <strain evidence="3 4">NPDC004119</strain>
    </source>
</reference>
<protein>
    <submittedName>
        <fullName evidence="3">Alpha/beta fold hydrolase</fullName>
    </submittedName>
</protein>
<gene>
    <name evidence="3" type="ORF">ACFYU5_25290</name>
</gene>
<dbReference type="InterPro" id="IPR000073">
    <property type="entry name" value="AB_hydrolase_1"/>
</dbReference>
<dbReference type="GO" id="GO:0016787">
    <property type="term" value="F:hydrolase activity"/>
    <property type="evidence" value="ECO:0007669"/>
    <property type="project" value="UniProtKB-KW"/>
</dbReference>